<keyword evidence="1" id="KW-0472">Membrane</keyword>
<accession>A0A1M6MXA4</accession>
<feature type="transmembrane region" description="Helical" evidence="1">
    <location>
        <begin position="37"/>
        <end position="60"/>
    </location>
</feature>
<reference evidence="3 4" key="1">
    <citation type="submission" date="2016-11" db="EMBL/GenBank/DDBJ databases">
        <authorList>
            <person name="Jaros S."/>
            <person name="Januszkiewicz K."/>
            <person name="Wedrychowicz H."/>
        </authorList>
    </citation>
    <scope>NUCLEOTIDE SEQUENCE [LARGE SCALE GENOMIC DNA]</scope>
    <source>
        <strain evidence="3 4">DSM 3090</strain>
    </source>
</reference>
<feature type="transmembrane region" description="Helical" evidence="1">
    <location>
        <begin position="130"/>
        <end position="150"/>
    </location>
</feature>
<evidence type="ECO:0000256" key="1">
    <source>
        <dbReference type="SAM" id="Phobius"/>
    </source>
</evidence>
<organism evidence="3 4">
    <name type="scientific">Hathewaya proteolytica DSM 3090</name>
    <dbReference type="NCBI Taxonomy" id="1121331"/>
    <lineage>
        <taxon>Bacteria</taxon>
        <taxon>Bacillati</taxon>
        <taxon>Bacillota</taxon>
        <taxon>Clostridia</taxon>
        <taxon>Eubacteriales</taxon>
        <taxon>Clostridiaceae</taxon>
        <taxon>Hathewaya</taxon>
    </lineage>
</organism>
<dbReference type="STRING" id="1121331.SAMN02745248_01209"/>
<dbReference type="Pfam" id="PF04892">
    <property type="entry name" value="VanZ"/>
    <property type="match status" value="1"/>
</dbReference>
<dbReference type="InterPro" id="IPR053150">
    <property type="entry name" value="Teicoplanin_resist-assoc"/>
</dbReference>
<dbReference type="Proteomes" id="UP000183952">
    <property type="component" value="Unassembled WGS sequence"/>
</dbReference>
<dbReference type="InterPro" id="IPR006976">
    <property type="entry name" value="VanZ-like"/>
</dbReference>
<keyword evidence="1" id="KW-0812">Transmembrane</keyword>
<dbReference type="AlphaFoldDB" id="A0A1M6MXA4"/>
<keyword evidence="1" id="KW-1133">Transmembrane helix</keyword>
<dbReference type="OrthoDB" id="9805025at2"/>
<sequence length="194" mass="21970">MNLGEELAIIMGIPIIIVIEMCKYIKSKRSKKKFWNFRECGIILLQLYIIALITVILLPFRMGGITHITVNLVPVFNTISDIYGDISQSTIPWFMVKFWAVNIVGNLLILSPLATLVPLVFKKYRSIKATVILCLSVSVTIEVLQYVFMYFGNIRSADIDDVILNTLGAFIGYAVFELIHHKQMKARICCYGGD</sequence>
<dbReference type="PANTHER" id="PTHR36834:SF1">
    <property type="entry name" value="INTEGRAL MEMBRANE PROTEIN"/>
    <property type="match status" value="1"/>
</dbReference>
<feature type="transmembrane region" description="Helical" evidence="1">
    <location>
        <begin position="6"/>
        <end position="25"/>
    </location>
</feature>
<proteinExistence type="predicted"/>
<feature type="transmembrane region" description="Helical" evidence="1">
    <location>
        <begin position="98"/>
        <end position="121"/>
    </location>
</feature>
<evidence type="ECO:0000313" key="4">
    <source>
        <dbReference type="Proteomes" id="UP000183952"/>
    </source>
</evidence>
<gene>
    <name evidence="3" type="ORF">SAMN02745248_01209</name>
</gene>
<feature type="transmembrane region" description="Helical" evidence="1">
    <location>
        <begin position="162"/>
        <end position="179"/>
    </location>
</feature>
<evidence type="ECO:0000313" key="3">
    <source>
        <dbReference type="EMBL" id="SHJ87943.1"/>
    </source>
</evidence>
<dbReference type="EMBL" id="FRAD01000008">
    <property type="protein sequence ID" value="SHJ87943.1"/>
    <property type="molecule type" value="Genomic_DNA"/>
</dbReference>
<feature type="domain" description="VanZ-like" evidence="2">
    <location>
        <begin position="47"/>
        <end position="179"/>
    </location>
</feature>
<protein>
    <submittedName>
        <fullName evidence="3">Glycopeptide antibiotics resistance protein</fullName>
    </submittedName>
</protein>
<name>A0A1M6MXA4_9CLOT</name>
<dbReference type="PANTHER" id="PTHR36834">
    <property type="entry name" value="MEMBRANE PROTEIN-RELATED"/>
    <property type="match status" value="1"/>
</dbReference>
<evidence type="ECO:0000259" key="2">
    <source>
        <dbReference type="Pfam" id="PF04892"/>
    </source>
</evidence>
<dbReference type="RefSeq" id="WP_072903221.1">
    <property type="nucleotide sequence ID" value="NZ_FRAD01000008.1"/>
</dbReference>
<keyword evidence="4" id="KW-1185">Reference proteome</keyword>